<feature type="domain" description="Glycosyl transferase family 1" evidence="1">
    <location>
        <begin position="210"/>
        <end position="362"/>
    </location>
</feature>
<protein>
    <submittedName>
        <fullName evidence="3">Glycosyltransferase involved in cell wall bisynthesis</fullName>
    </submittedName>
</protein>
<dbReference type="Pfam" id="PF13439">
    <property type="entry name" value="Glyco_transf_4"/>
    <property type="match status" value="1"/>
</dbReference>
<dbReference type="GO" id="GO:0016757">
    <property type="term" value="F:glycosyltransferase activity"/>
    <property type="evidence" value="ECO:0007669"/>
    <property type="project" value="InterPro"/>
</dbReference>
<dbReference type="PANTHER" id="PTHR12526">
    <property type="entry name" value="GLYCOSYLTRANSFERASE"/>
    <property type="match status" value="1"/>
</dbReference>
<proteinExistence type="predicted"/>
<organism evidence="3 4">
    <name type="scientific">Xylanibacter ruminicola</name>
    <name type="common">Prevotella ruminicola</name>
    <dbReference type="NCBI Taxonomy" id="839"/>
    <lineage>
        <taxon>Bacteria</taxon>
        <taxon>Pseudomonadati</taxon>
        <taxon>Bacteroidota</taxon>
        <taxon>Bacteroidia</taxon>
        <taxon>Bacteroidales</taxon>
        <taxon>Prevotellaceae</taxon>
        <taxon>Xylanibacter</taxon>
    </lineage>
</organism>
<reference evidence="3 4" key="1">
    <citation type="submission" date="2016-10" db="EMBL/GenBank/DDBJ databases">
        <authorList>
            <person name="de Groot N.N."/>
        </authorList>
    </citation>
    <scope>NUCLEOTIDE SEQUENCE [LARGE SCALE GENOMIC DNA]</scope>
    <source>
        <strain evidence="3 4">AR32</strain>
    </source>
</reference>
<name>A0A1H5UDM0_XYLRU</name>
<accession>A0A1H5UDM0</accession>
<evidence type="ECO:0000313" key="3">
    <source>
        <dbReference type="EMBL" id="SEF73144.1"/>
    </source>
</evidence>
<gene>
    <name evidence="3" type="ORF">SAMN05216354_1401</name>
</gene>
<dbReference type="Proteomes" id="UP000236735">
    <property type="component" value="Unassembled WGS sequence"/>
</dbReference>
<dbReference type="InterPro" id="IPR001296">
    <property type="entry name" value="Glyco_trans_1"/>
</dbReference>
<dbReference type="Gene3D" id="3.40.50.2000">
    <property type="entry name" value="Glycogen Phosphorylase B"/>
    <property type="match status" value="2"/>
</dbReference>
<dbReference type="InterPro" id="IPR028098">
    <property type="entry name" value="Glyco_trans_4-like_N"/>
</dbReference>
<evidence type="ECO:0000313" key="4">
    <source>
        <dbReference type="Proteomes" id="UP000236735"/>
    </source>
</evidence>
<evidence type="ECO:0000259" key="1">
    <source>
        <dbReference type="Pfam" id="PF00534"/>
    </source>
</evidence>
<evidence type="ECO:0000259" key="2">
    <source>
        <dbReference type="Pfam" id="PF13439"/>
    </source>
</evidence>
<sequence length="392" mass="44903">MKIVYLLKSFAAKGGEERVMADKMNYLAEHGHEITLITSEQGQHELVFPLHHSINHVDLDTRFFTITNLPLLKKLHSLHLMRKIYIRRLTAILNELCPDIMTSTIIPLKNIRLTTRACKATGIPLILESHLAFKATIKQNDFSKKSAKWYLAKFYDIWNLRPLRHCSQLVALTKGDADNWRRYCKNVIVIPNPVTHIPDQIDDVEKIPSRIIAVGRLHAQKGFDLLIEAFSLIASKIPNWYIDIYGQGIDRDLLRDLIDKKGLIGRVNLKGVSNSIYDEYKKSQFLVLSSRYEGFGLVLIEAMSCGIPCAAFRCEYGPEDIISDGSDGLLIKDGDIKELARKILWLATHSQDCAKMGSEARKKALLFNMDAIMKRWIELFNAQYYHHYPHND</sequence>
<dbReference type="RefSeq" id="WP_103915502.1">
    <property type="nucleotide sequence ID" value="NZ_FNUV01000003.1"/>
</dbReference>
<dbReference type="SUPFAM" id="SSF53756">
    <property type="entry name" value="UDP-Glycosyltransferase/glycogen phosphorylase"/>
    <property type="match status" value="1"/>
</dbReference>
<dbReference type="Pfam" id="PF00534">
    <property type="entry name" value="Glycos_transf_1"/>
    <property type="match status" value="1"/>
</dbReference>
<dbReference type="AlphaFoldDB" id="A0A1H5UDM0"/>
<dbReference type="EMBL" id="FNUV01000003">
    <property type="protein sequence ID" value="SEF73144.1"/>
    <property type="molecule type" value="Genomic_DNA"/>
</dbReference>
<keyword evidence="3" id="KW-0808">Transferase</keyword>
<feature type="domain" description="Glycosyltransferase subfamily 4-like N-terminal" evidence="2">
    <location>
        <begin position="14"/>
        <end position="194"/>
    </location>
</feature>
<dbReference type="PANTHER" id="PTHR12526:SF630">
    <property type="entry name" value="GLYCOSYLTRANSFERASE"/>
    <property type="match status" value="1"/>
</dbReference>
<dbReference type="CDD" id="cd03820">
    <property type="entry name" value="GT4_AmsD-like"/>
    <property type="match status" value="1"/>
</dbReference>